<evidence type="ECO:0000313" key="10">
    <source>
        <dbReference type="Proteomes" id="UP001596504"/>
    </source>
</evidence>
<keyword evidence="4 6" id="KW-0378">Hydrolase</keyword>
<dbReference type="PANTHER" id="PTHR35333">
    <property type="entry name" value="BETA-LACTAMASE"/>
    <property type="match status" value="1"/>
</dbReference>
<evidence type="ECO:0000313" key="9">
    <source>
        <dbReference type="EMBL" id="MFC7343401.1"/>
    </source>
</evidence>
<protein>
    <recommendedName>
        <fullName evidence="3 6">Beta-lactamase</fullName>
        <ecNumber evidence="2 6">3.5.2.6</ecNumber>
    </recommendedName>
</protein>
<dbReference type="RefSeq" id="WP_380670246.1">
    <property type="nucleotide sequence ID" value="NZ_JBHTCJ010000009.1"/>
</dbReference>
<keyword evidence="10" id="KW-1185">Reference proteome</keyword>
<comment type="caution">
    <text evidence="9">The sequence shown here is derived from an EMBL/GenBank/DDBJ whole genome shotgun (WGS) entry which is preliminary data.</text>
</comment>
<comment type="similarity">
    <text evidence="1 6">Belongs to the class-A beta-lactamase family.</text>
</comment>
<dbReference type="PROSITE" id="PS00146">
    <property type="entry name" value="BETA_LACTAMASE_A"/>
    <property type="match status" value="1"/>
</dbReference>
<dbReference type="PRINTS" id="PR00118">
    <property type="entry name" value="BLACTAMASEA"/>
</dbReference>
<dbReference type="EMBL" id="JBHTCJ010000009">
    <property type="protein sequence ID" value="MFC7343401.1"/>
    <property type="molecule type" value="Genomic_DNA"/>
</dbReference>
<dbReference type="EC" id="3.5.2.6" evidence="2 6"/>
<evidence type="ECO:0000256" key="4">
    <source>
        <dbReference type="ARBA" id="ARBA00022801"/>
    </source>
</evidence>
<accession>A0ABW2LS30</accession>
<name>A0ABW2LS30_9PSEU</name>
<feature type="chain" id="PRO_5045496999" description="Beta-lactamase" evidence="7">
    <location>
        <begin position="24"/>
        <end position="301"/>
    </location>
</feature>
<dbReference type="InterPro" id="IPR000871">
    <property type="entry name" value="Beta-lactam_class-A"/>
</dbReference>
<feature type="domain" description="Beta-lactamase class A catalytic" evidence="8">
    <location>
        <begin position="57"/>
        <end position="274"/>
    </location>
</feature>
<comment type="catalytic activity">
    <reaction evidence="6">
        <text>a beta-lactam + H2O = a substituted beta-amino acid</text>
        <dbReference type="Rhea" id="RHEA:20401"/>
        <dbReference type="ChEBI" id="CHEBI:15377"/>
        <dbReference type="ChEBI" id="CHEBI:35627"/>
        <dbReference type="ChEBI" id="CHEBI:140347"/>
        <dbReference type="EC" id="3.5.2.6"/>
    </reaction>
</comment>
<organism evidence="9 10">
    <name type="scientific">Saccharopolyspora griseoalba</name>
    <dbReference type="NCBI Taxonomy" id="1431848"/>
    <lineage>
        <taxon>Bacteria</taxon>
        <taxon>Bacillati</taxon>
        <taxon>Actinomycetota</taxon>
        <taxon>Actinomycetes</taxon>
        <taxon>Pseudonocardiales</taxon>
        <taxon>Pseudonocardiaceae</taxon>
        <taxon>Saccharopolyspora</taxon>
    </lineage>
</organism>
<dbReference type="GO" id="GO:0008800">
    <property type="term" value="F:beta-lactamase activity"/>
    <property type="evidence" value="ECO:0007669"/>
    <property type="project" value="UniProtKB-EC"/>
</dbReference>
<dbReference type="InterPro" id="IPR045155">
    <property type="entry name" value="Beta-lactam_cat"/>
</dbReference>
<dbReference type="InterPro" id="IPR006311">
    <property type="entry name" value="TAT_signal"/>
</dbReference>
<dbReference type="Proteomes" id="UP001596504">
    <property type="component" value="Unassembled WGS sequence"/>
</dbReference>
<gene>
    <name evidence="9" type="primary">bla</name>
    <name evidence="9" type="ORF">ACFQRI_18525</name>
</gene>
<dbReference type="SUPFAM" id="SSF56601">
    <property type="entry name" value="beta-lactamase/transpeptidase-like"/>
    <property type="match status" value="1"/>
</dbReference>
<dbReference type="Gene3D" id="3.40.710.10">
    <property type="entry name" value="DD-peptidase/beta-lactamase superfamily"/>
    <property type="match status" value="1"/>
</dbReference>
<keyword evidence="5 6" id="KW-0046">Antibiotic resistance</keyword>
<evidence type="ECO:0000256" key="1">
    <source>
        <dbReference type="ARBA" id="ARBA00009009"/>
    </source>
</evidence>
<evidence type="ECO:0000256" key="7">
    <source>
        <dbReference type="SAM" id="SignalP"/>
    </source>
</evidence>
<proteinExistence type="inferred from homology"/>
<reference evidence="10" key="1">
    <citation type="journal article" date="2019" name="Int. J. Syst. Evol. Microbiol.">
        <title>The Global Catalogue of Microorganisms (GCM) 10K type strain sequencing project: providing services to taxonomists for standard genome sequencing and annotation.</title>
        <authorList>
            <consortium name="The Broad Institute Genomics Platform"/>
            <consortium name="The Broad Institute Genome Sequencing Center for Infectious Disease"/>
            <person name="Wu L."/>
            <person name="Ma J."/>
        </authorList>
    </citation>
    <scope>NUCLEOTIDE SEQUENCE [LARGE SCALE GENOMIC DNA]</scope>
    <source>
        <strain evidence="10">WLHS5</strain>
    </source>
</reference>
<keyword evidence="7" id="KW-0732">Signal</keyword>
<dbReference type="PANTHER" id="PTHR35333:SF3">
    <property type="entry name" value="BETA-LACTAMASE-TYPE TRANSPEPTIDASE FOLD CONTAINING PROTEIN"/>
    <property type="match status" value="1"/>
</dbReference>
<feature type="signal peptide" evidence="7">
    <location>
        <begin position="1"/>
        <end position="23"/>
    </location>
</feature>
<sequence length="301" mass="32001">MPHNISRRSVLAALLAAPVTACAAKPTPAARSGPAAPQAELDPELAELERRYDARLGLHARNAATGRTLTNRPDERFAMCSTFKAYAAGALLRSRGLAGGYFDRVIHYRRQDLVEYSPITETRVDTGMSVAQLCAAALQHSDNTAGNLMLRELGGPSAIAPFARALGDDETRLDRWETELNSAVPGDPRDTTTPAAFATGLGALLLGDALGAPERARLTEWMLGNTTGDERIRAGLPPGWRTADKTGGGSAYGVANDVAVTWTHAGVPIVLTVFSRRPRAHDEADDALVAEAARVAVERLT</sequence>
<evidence type="ECO:0000259" key="8">
    <source>
        <dbReference type="Pfam" id="PF13354"/>
    </source>
</evidence>
<evidence type="ECO:0000256" key="3">
    <source>
        <dbReference type="ARBA" id="ARBA00018879"/>
    </source>
</evidence>
<dbReference type="InterPro" id="IPR012338">
    <property type="entry name" value="Beta-lactam/transpept-like"/>
</dbReference>
<dbReference type="Pfam" id="PF13354">
    <property type="entry name" value="Beta-lactamase2"/>
    <property type="match status" value="1"/>
</dbReference>
<evidence type="ECO:0000256" key="6">
    <source>
        <dbReference type="RuleBase" id="RU361140"/>
    </source>
</evidence>
<evidence type="ECO:0000256" key="2">
    <source>
        <dbReference type="ARBA" id="ARBA00012865"/>
    </source>
</evidence>
<evidence type="ECO:0000256" key="5">
    <source>
        <dbReference type="ARBA" id="ARBA00023251"/>
    </source>
</evidence>
<dbReference type="InterPro" id="IPR023650">
    <property type="entry name" value="Beta-lactam_class-A_AS"/>
</dbReference>
<dbReference type="PROSITE" id="PS51318">
    <property type="entry name" value="TAT"/>
    <property type="match status" value="1"/>
</dbReference>
<dbReference type="NCBIfam" id="NF033103">
    <property type="entry name" value="bla_class_A"/>
    <property type="match status" value="1"/>
</dbReference>